<evidence type="ECO:0000313" key="1">
    <source>
        <dbReference type="Ensembl" id="ENSPANP00000056029.1"/>
    </source>
</evidence>
<dbReference type="PRINTS" id="PR02045">
    <property type="entry name" value="F138DOMAIN"/>
</dbReference>
<dbReference type="GeneTree" id="ENSGT00940000165497"/>
<organism evidence="1 2">
    <name type="scientific">Papio anubis</name>
    <name type="common">Olive baboon</name>
    <dbReference type="NCBI Taxonomy" id="9555"/>
    <lineage>
        <taxon>Eukaryota</taxon>
        <taxon>Metazoa</taxon>
        <taxon>Chordata</taxon>
        <taxon>Craniata</taxon>
        <taxon>Vertebrata</taxon>
        <taxon>Euteleostomi</taxon>
        <taxon>Mammalia</taxon>
        <taxon>Eutheria</taxon>
        <taxon>Euarchontoglires</taxon>
        <taxon>Primates</taxon>
        <taxon>Haplorrhini</taxon>
        <taxon>Catarrhini</taxon>
        <taxon>Cercopithecidae</taxon>
        <taxon>Cercopithecinae</taxon>
        <taxon>Papio</taxon>
    </lineage>
</organism>
<dbReference type="AlphaFoldDB" id="A0A8I5R1H0"/>
<dbReference type="PANTHER" id="PTHR46254">
    <property type="entry name" value="PROTEIN GVQW1-RELATED"/>
    <property type="match status" value="1"/>
</dbReference>
<evidence type="ECO:0000313" key="2">
    <source>
        <dbReference type="Proteomes" id="UP000028761"/>
    </source>
</evidence>
<reference evidence="1" key="2">
    <citation type="submission" date="2025-08" db="UniProtKB">
        <authorList>
            <consortium name="Ensembl"/>
        </authorList>
    </citation>
    <scope>IDENTIFICATION</scope>
</reference>
<protein>
    <submittedName>
        <fullName evidence="1">Uncharacterized protein</fullName>
    </submittedName>
</protein>
<reference evidence="1" key="3">
    <citation type="submission" date="2025-09" db="UniProtKB">
        <authorList>
            <consortium name="Ensembl"/>
        </authorList>
    </citation>
    <scope>IDENTIFICATION</scope>
</reference>
<accession>A0A8I5R1H0</accession>
<dbReference type="Proteomes" id="UP000028761">
    <property type="component" value="Chromosome 5"/>
</dbReference>
<name>A0A8I5R1H0_PAPAN</name>
<dbReference type="PANTHER" id="PTHR46254:SF7">
    <property type="entry name" value="PI4-KINASE N-TERMINAL DOMAIN-CONTAINING PROTEIN"/>
    <property type="match status" value="1"/>
</dbReference>
<reference evidence="1 2" key="1">
    <citation type="submission" date="2012-03" db="EMBL/GenBank/DDBJ databases">
        <title>Whole Genome Assembly of Papio anubis.</title>
        <authorList>
            <person name="Liu Y.L."/>
            <person name="Abraham K.A."/>
            <person name="Akbar H.A."/>
            <person name="Ali S.A."/>
            <person name="Anosike U.A."/>
            <person name="Aqrawi P.A."/>
            <person name="Arias F.A."/>
            <person name="Attaway T.A."/>
            <person name="Awwad R.A."/>
            <person name="Babu C.B."/>
            <person name="Bandaranaike D.B."/>
            <person name="Battles P.B."/>
            <person name="Bell A.B."/>
            <person name="Beltran B.B."/>
            <person name="Berhane-Mersha D.B."/>
            <person name="Bess C.B."/>
            <person name="Bickham C.B."/>
            <person name="Bolden T.B."/>
            <person name="Carter K.C."/>
            <person name="Chau D.C."/>
            <person name="Chavez A.C."/>
            <person name="Clerc-Blankenburg K.C."/>
            <person name="Coyle M.C."/>
            <person name="Dao M.D."/>
            <person name="Davila M.L.D."/>
            <person name="Davy-Carroll L.D."/>
            <person name="Denson S.D."/>
            <person name="Dinh H.D."/>
            <person name="Fernandez S.F."/>
            <person name="Fernando P.F."/>
            <person name="Forbes L.F."/>
            <person name="Francis C.F."/>
            <person name="Francisco L.F."/>
            <person name="Fu Q.F."/>
            <person name="Garcia-Iii R.G."/>
            <person name="Garrett T.G."/>
            <person name="Gross S.G."/>
            <person name="Gubbala S.G."/>
            <person name="Hirani K.H."/>
            <person name="Hogues M.H."/>
            <person name="Hollins B.H."/>
            <person name="Jackson L.J."/>
            <person name="Javaid M.J."/>
            <person name="Jhangiani S.J."/>
            <person name="Johnson A.J."/>
            <person name="Johnson B.J."/>
            <person name="Jones J.J."/>
            <person name="Joshi V.J."/>
            <person name="Kalu J.K."/>
            <person name="Khan N.K."/>
            <person name="Korchina V.K."/>
            <person name="Kovar C.K."/>
            <person name="Lago L.L."/>
            <person name="Lara F.L."/>
            <person name="Le T.-K.L."/>
            <person name="Lee S.L."/>
            <person name="Legall-Iii F.L."/>
            <person name="Lemon S.L."/>
            <person name="Liu J.L."/>
            <person name="Liu Y.-S.L."/>
            <person name="Liyanage D.L."/>
            <person name="Lopez J.L."/>
            <person name="Lorensuhewa L.L."/>
            <person name="Mata R.M."/>
            <person name="Mathew T.M."/>
            <person name="Mercado C.M."/>
            <person name="Mercado I.M."/>
            <person name="Morales K.M."/>
            <person name="Morgan M.M."/>
            <person name="Munidasa M.M."/>
            <person name="Ngo D.N."/>
            <person name="Nguyen L.N."/>
            <person name="Nguyen T.N."/>
            <person name="Nguyen N.N."/>
            <person name="Obregon M.O."/>
            <person name="Okwuonu G.O."/>
            <person name="Ongeri F.O."/>
            <person name="Onwere C.O."/>
            <person name="Osifeso I.O."/>
            <person name="Parra A.P."/>
            <person name="Patil S.P."/>
            <person name="Perez A.P."/>
            <person name="Perez Y.P."/>
            <person name="Pham C.P."/>
            <person name="Pu L.-L.P."/>
            <person name="Puazo M.P."/>
            <person name="Quiroz J.Q."/>
            <person name="Rouhana J.R."/>
            <person name="Ruiz M.R."/>
            <person name="Ruiz S.-J.R."/>
            <person name="Saada N.S."/>
            <person name="Santibanez J.S."/>
            <person name="Scheel M.S."/>
            <person name="Schneider B.S."/>
            <person name="Simmons D.S."/>
            <person name="Sisson I.S."/>
            <person name="Tang L.-Y.T."/>
            <person name="Thornton R.T."/>
            <person name="Tisius J.T."/>
            <person name="Toledanes G.T."/>
            <person name="Trejos Z.T."/>
            <person name="Usmani K.U."/>
            <person name="Varghese R.V."/>
            <person name="Vattathil S.V."/>
            <person name="Vee V.V."/>
            <person name="Walker D.W."/>
            <person name="Weissenberger G.W."/>
            <person name="White C.W."/>
            <person name="Williams A.W."/>
            <person name="Woodworth J.W."/>
            <person name="Wright R.W."/>
            <person name="Zhu Y.Z."/>
            <person name="Han Y.H."/>
            <person name="Newsham I.N."/>
            <person name="Nazareth L.N."/>
            <person name="Worley K.W."/>
            <person name="Muzny D.M."/>
            <person name="Rogers J.R."/>
            <person name="Gibbs R.G."/>
        </authorList>
    </citation>
    <scope>NUCLEOTIDE SEQUENCE [LARGE SCALE GENOMIC DNA]</scope>
</reference>
<keyword evidence="2" id="KW-1185">Reference proteome</keyword>
<proteinExistence type="predicted"/>
<dbReference type="Ensembl" id="ENSPANT00000076855.1">
    <property type="protein sequence ID" value="ENSPANP00000056029.1"/>
    <property type="gene ID" value="ENSPANG00000039022.1"/>
</dbReference>
<sequence length="98" mass="11541">MKTWFWKVLSLMKTRESDMTFFFFFFVRRSLALSPRLEWSHLGSLQAPPPGFTPFSCLSLPNSWHYRRPPPRPASFFVFLVETGFHRVSQDGLDLLTL</sequence>